<accession>A0A484L3N1</accession>
<evidence type="ECO:0000313" key="2">
    <source>
        <dbReference type="Proteomes" id="UP000595140"/>
    </source>
</evidence>
<dbReference type="AlphaFoldDB" id="A0A484L3N1"/>
<protein>
    <submittedName>
        <fullName evidence="1">Uncharacterized protein</fullName>
    </submittedName>
</protein>
<name>A0A484L3N1_9ASTE</name>
<reference evidence="1 2" key="1">
    <citation type="submission" date="2018-04" db="EMBL/GenBank/DDBJ databases">
        <authorList>
            <person name="Vogel A."/>
        </authorList>
    </citation>
    <scope>NUCLEOTIDE SEQUENCE [LARGE SCALE GENOMIC DNA]</scope>
</reference>
<evidence type="ECO:0000313" key="1">
    <source>
        <dbReference type="EMBL" id="VFQ70824.1"/>
    </source>
</evidence>
<gene>
    <name evidence="1" type="ORF">CCAM_LOCUS12600</name>
</gene>
<proteinExistence type="predicted"/>
<feature type="non-terminal residue" evidence="1">
    <location>
        <position position="204"/>
    </location>
</feature>
<sequence length="204" mass="22857">MNCLRVLLGESGVIELPGLENPCQNIKNESKHGTHGSNRRAPLLGSGYEVSDAHFLQESGLVEPCTFFSNVEPEILSIPMKPGEDLNVLLIQIDVHPVDVRDQCSVLILFQVRVESSNKKGLIVDLLDVEEIEEVSTFEDNPCLTWNGVMNEAGGGESGRENLPVLKFLREPHRLYVGVEPKERPVEVLVRRWWRSRGRSHVLA</sequence>
<dbReference type="EMBL" id="OOIL02000947">
    <property type="protein sequence ID" value="VFQ70824.1"/>
    <property type="molecule type" value="Genomic_DNA"/>
</dbReference>
<keyword evidence="2" id="KW-1185">Reference proteome</keyword>
<organism evidence="1 2">
    <name type="scientific">Cuscuta campestris</name>
    <dbReference type="NCBI Taxonomy" id="132261"/>
    <lineage>
        <taxon>Eukaryota</taxon>
        <taxon>Viridiplantae</taxon>
        <taxon>Streptophyta</taxon>
        <taxon>Embryophyta</taxon>
        <taxon>Tracheophyta</taxon>
        <taxon>Spermatophyta</taxon>
        <taxon>Magnoliopsida</taxon>
        <taxon>eudicotyledons</taxon>
        <taxon>Gunneridae</taxon>
        <taxon>Pentapetalae</taxon>
        <taxon>asterids</taxon>
        <taxon>lamiids</taxon>
        <taxon>Solanales</taxon>
        <taxon>Convolvulaceae</taxon>
        <taxon>Cuscuteae</taxon>
        <taxon>Cuscuta</taxon>
        <taxon>Cuscuta subgen. Grammica</taxon>
        <taxon>Cuscuta sect. Cleistogrammica</taxon>
    </lineage>
</organism>
<dbReference type="Proteomes" id="UP000595140">
    <property type="component" value="Unassembled WGS sequence"/>
</dbReference>